<dbReference type="EMBL" id="BQNB010014422">
    <property type="protein sequence ID" value="GJT27957.1"/>
    <property type="molecule type" value="Genomic_DNA"/>
</dbReference>
<gene>
    <name evidence="1" type="ORF">Tco_0908232</name>
</gene>
<dbReference type="Proteomes" id="UP001151760">
    <property type="component" value="Unassembled WGS sequence"/>
</dbReference>
<keyword evidence="2" id="KW-1185">Reference proteome</keyword>
<name>A0ABQ5CNG5_9ASTR</name>
<protein>
    <recommendedName>
        <fullName evidence="3">Reverse transcriptase domain-containing protein</fullName>
    </recommendedName>
</protein>
<evidence type="ECO:0008006" key="3">
    <source>
        <dbReference type="Google" id="ProtNLM"/>
    </source>
</evidence>
<accession>A0ABQ5CNG5</accession>
<sequence>MKTLMNTKVGESKLSDIFVVRDFICRVSGKNCRDHPHRLVGSSGIDLVHGAMSVAKSPYRLAPLEMQELSEQLRELQDQGSLDIVIFRKEHQCRLLRRGAWSSFEDHTSRSTSVHNGSKRFISPPLPLRNLEIMSQGGSHVYILRYSYFVSNCWICLRGEAALSKNFWLAASSTEILE</sequence>
<reference evidence="1" key="1">
    <citation type="journal article" date="2022" name="Int. J. Mol. Sci.">
        <title>Draft Genome of Tanacetum Coccineum: Genomic Comparison of Closely Related Tanacetum-Family Plants.</title>
        <authorList>
            <person name="Yamashiro T."/>
            <person name="Shiraishi A."/>
            <person name="Nakayama K."/>
            <person name="Satake H."/>
        </authorList>
    </citation>
    <scope>NUCLEOTIDE SEQUENCE</scope>
</reference>
<evidence type="ECO:0000313" key="2">
    <source>
        <dbReference type="Proteomes" id="UP001151760"/>
    </source>
</evidence>
<reference evidence="1" key="2">
    <citation type="submission" date="2022-01" db="EMBL/GenBank/DDBJ databases">
        <authorList>
            <person name="Yamashiro T."/>
            <person name="Shiraishi A."/>
            <person name="Satake H."/>
            <person name="Nakayama K."/>
        </authorList>
    </citation>
    <scope>NUCLEOTIDE SEQUENCE</scope>
</reference>
<organism evidence="1 2">
    <name type="scientific">Tanacetum coccineum</name>
    <dbReference type="NCBI Taxonomy" id="301880"/>
    <lineage>
        <taxon>Eukaryota</taxon>
        <taxon>Viridiplantae</taxon>
        <taxon>Streptophyta</taxon>
        <taxon>Embryophyta</taxon>
        <taxon>Tracheophyta</taxon>
        <taxon>Spermatophyta</taxon>
        <taxon>Magnoliopsida</taxon>
        <taxon>eudicotyledons</taxon>
        <taxon>Gunneridae</taxon>
        <taxon>Pentapetalae</taxon>
        <taxon>asterids</taxon>
        <taxon>campanulids</taxon>
        <taxon>Asterales</taxon>
        <taxon>Asteraceae</taxon>
        <taxon>Asteroideae</taxon>
        <taxon>Anthemideae</taxon>
        <taxon>Anthemidinae</taxon>
        <taxon>Tanacetum</taxon>
    </lineage>
</organism>
<evidence type="ECO:0000313" key="1">
    <source>
        <dbReference type="EMBL" id="GJT27957.1"/>
    </source>
</evidence>
<proteinExistence type="predicted"/>
<comment type="caution">
    <text evidence="1">The sequence shown here is derived from an EMBL/GenBank/DDBJ whole genome shotgun (WGS) entry which is preliminary data.</text>
</comment>